<gene>
    <name evidence="1" type="ORF">GIX10_05640</name>
</gene>
<reference evidence="1 2" key="1">
    <citation type="submission" date="2019-11" db="EMBL/GenBank/DDBJ databases">
        <authorList>
            <person name="An D."/>
        </authorList>
    </citation>
    <scope>NUCLEOTIDE SEQUENCE [LARGE SCALE GENOMIC DNA]</scope>
    <source>
        <strain evidence="1 2">YIM 103518</strain>
    </source>
</reference>
<dbReference type="RefSeq" id="WP_002125020.1">
    <property type="nucleotide sequence ID" value="NZ_JAXHPJ010000059.1"/>
</dbReference>
<sequence>MTEKEHINQYIKSTCDLIIQHVKNIITLQENINKPWGYSSRLMEHLFHPENELLFKGYSKNIFNNKSAMAIKPWKEHIVPMAYVFNNLWVLIESNELSDAELSKILQRNLGVAHISYEEQKKLDTKFSGLKTNMPNGWCLKTGDPIDRLKAVGIELVDENGVEIQSLITPI</sequence>
<dbReference type="AlphaFoldDB" id="A0A6L6GEK6"/>
<protein>
    <submittedName>
        <fullName evidence="1">Uncharacterized protein</fullName>
    </submittedName>
</protein>
<accession>A0A6L6GEK6</accession>
<name>A0A6L6GEK6_9GAMM</name>
<proteinExistence type="predicted"/>
<dbReference type="EMBL" id="WLYL01000013">
    <property type="protein sequence ID" value="MTD10929.1"/>
    <property type="molecule type" value="Genomic_DNA"/>
</dbReference>
<dbReference type="GeneID" id="45419930"/>
<comment type="caution">
    <text evidence="1">The sequence shown here is derived from an EMBL/GenBank/DDBJ whole genome shotgun (WGS) entry which is preliminary data.</text>
</comment>
<organism evidence="1 2">
    <name type="scientific">Acinetobacter faecalis</name>
    <dbReference type="NCBI Taxonomy" id="2665161"/>
    <lineage>
        <taxon>Bacteria</taxon>
        <taxon>Pseudomonadati</taxon>
        <taxon>Pseudomonadota</taxon>
        <taxon>Gammaproteobacteria</taxon>
        <taxon>Moraxellales</taxon>
        <taxon>Moraxellaceae</taxon>
        <taxon>Acinetobacter</taxon>
    </lineage>
</organism>
<dbReference type="Proteomes" id="UP000473854">
    <property type="component" value="Unassembled WGS sequence"/>
</dbReference>
<evidence type="ECO:0000313" key="1">
    <source>
        <dbReference type="EMBL" id="MTD10929.1"/>
    </source>
</evidence>
<evidence type="ECO:0000313" key="2">
    <source>
        <dbReference type="Proteomes" id="UP000473854"/>
    </source>
</evidence>